<dbReference type="Pfam" id="PF00501">
    <property type="entry name" value="AMP-binding"/>
    <property type="match status" value="1"/>
</dbReference>
<evidence type="ECO:0000256" key="4">
    <source>
        <dbReference type="ARBA" id="ARBA00022723"/>
    </source>
</evidence>
<comment type="similarity">
    <text evidence="6">Belongs to the NRP synthetase family.</text>
</comment>
<proteinExistence type="inferred from homology"/>
<dbReference type="InterPro" id="IPR000873">
    <property type="entry name" value="AMP-dep_synth/lig_dom"/>
</dbReference>
<dbReference type="GO" id="GO:0020037">
    <property type="term" value="F:heme binding"/>
    <property type="evidence" value="ECO:0007669"/>
    <property type="project" value="InterPro"/>
</dbReference>
<dbReference type="InterPro" id="IPR023213">
    <property type="entry name" value="CAT-like_dom_sf"/>
</dbReference>
<keyword evidence="4 7" id="KW-0479">Metal-binding</keyword>
<comment type="similarity">
    <text evidence="1">Belongs to the indoleamine 2,3-dioxygenase family.</text>
</comment>
<dbReference type="InterPro" id="IPR045851">
    <property type="entry name" value="AMP-bd_C_sf"/>
</dbReference>
<name>A0A5M3Z3M7_ASPTE</name>
<dbReference type="FunFam" id="3.30.559.30:FF:000002">
    <property type="entry name" value="Nonribosomal peptide synthase Pes1"/>
    <property type="match status" value="1"/>
</dbReference>
<dbReference type="VEuPathDB" id="FungiDB:ATEG_00759"/>
<feature type="binding site" description="proximal binding residue" evidence="7">
    <location>
        <position position="1860"/>
    </location>
    <ligand>
        <name>heme b</name>
        <dbReference type="ChEBI" id="CHEBI:60344"/>
    </ligand>
    <ligandPart>
        <name>Fe</name>
        <dbReference type="ChEBI" id="CHEBI:18248"/>
    </ligandPart>
</feature>
<dbReference type="NCBIfam" id="TIGR01733">
    <property type="entry name" value="AA-adenyl-dom"/>
    <property type="match status" value="1"/>
</dbReference>
<evidence type="ECO:0000259" key="8">
    <source>
        <dbReference type="Pfam" id="PF00501"/>
    </source>
</evidence>
<dbReference type="PANTHER" id="PTHR45398:SF1">
    <property type="entry name" value="ENZYME, PUTATIVE (JCVI)-RELATED"/>
    <property type="match status" value="1"/>
</dbReference>
<dbReference type="VEuPathDB" id="FungiDB:ATEG_00228"/>
<dbReference type="Proteomes" id="UP000452235">
    <property type="component" value="Unassembled WGS sequence"/>
</dbReference>
<dbReference type="SUPFAM" id="SSF52777">
    <property type="entry name" value="CoA-dependent acyltransferases"/>
    <property type="match status" value="4"/>
</dbReference>
<dbReference type="InterPro" id="IPR036736">
    <property type="entry name" value="ACP-like_sf"/>
</dbReference>
<evidence type="ECO:0000313" key="10">
    <source>
        <dbReference type="EMBL" id="GFF17467.1"/>
    </source>
</evidence>
<keyword evidence="11" id="KW-1185">Reference proteome</keyword>
<keyword evidence="3" id="KW-0597">Phosphoprotein</keyword>
<dbReference type="InterPro" id="IPR020845">
    <property type="entry name" value="AMP-binding_CS"/>
</dbReference>
<dbReference type="Gene3D" id="1.20.58.480">
    <property type="match status" value="1"/>
</dbReference>
<keyword evidence="7" id="KW-0349">Heme</keyword>
<evidence type="ECO:0000256" key="5">
    <source>
        <dbReference type="ARBA" id="ARBA00023004"/>
    </source>
</evidence>
<keyword evidence="5 7" id="KW-0408">Iron</keyword>
<dbReference type="Gene3D" id="3.40.50.12780">
    <property type="entry name" value="N-terminal domain of ligase-like"/>
    <property type="match status" value="1"/>
</dbReference>
<comment type="caution">
    <text evidence="10">The sequence shown here is derived from an EMBL/GenBank/DDBJ whole genome shotgun (WGS) entry which is preliminary data.</text>
</comment>
<evidence type="ECO:0000313" key="11">
    <source>
        <dbReference type="Proteomes" id="UP000452235"/>
    </source>
</evidence>
<dbReference type="PROSITE" id="PS00877">
    <property type="entry name" value="IDO_2"/>
    <property type="match status" value="1"/>
</dbReference>
<sequence>MTPKSYCAEHQHTAHEKTTPTIHTLIDEQAVLQPYAPAIDAHDASFSFAELSVASSRLSNHLGYLGVYQEARVAILMEKSALYALSVLSVLKSGGIFVPLDPSHPRKRLQQLVREIAPRIIISSAASRHKARGLLDEVLIVDQIYITGEMHSEPLISPPVVSGSSAAYIIFTSGSTGNPKGVVVEHAAFLTSALARGRLTGLGPGSRVLQYAAHTFDVSIDEILTTLIHGGCVCVPTDADRFLLAPTINQLKVNHALLTPTSAKSLEPDEVPGLDVLQMGGELLSDELVNKWSSRVRLFNVYGPAEASVACIMTERKCKDEPGSVIGLPVGSICHIVDPDDHDRLLPPGVVGELIIGGPVLAREYWNDPVRTASSFIQAPPWASKVPQNCTGRFYKTGDLAEMNQNGLTVIHGRKDNQVKVRGQRINVEEIEAVLLSTGSIRNVVVVFPKKGPLSGRLTAILCVNTPAPPIQSSSLPSPDFSHARTLGEHLQSKLHQELENNLPSVMVPSRWIQLPSLPQNSSLKTDRKLVRMWLEGMDGATCQSQFECGSPRLAGPLLDSRSCRILCQVLGIPLAHLRLDLSFIRNGGDSIAAMELCRQGKEVGMSFWMRDVLSPCSVQELLQISATRSDERCIDKGHRFGVVFPLSPVQQFFFNVTGGGPDSFTQTVDLELEEKVSFARLKQTMDNLVSVHPMLRARFKPHAGSWVQVISKDIEGSYSISSHQMDSSAISPESIVPPRLSVVSGALFHVGLLEYNSGLQWLQLSAHHLIIDLVSWRIILHDLAKILQQEPLSGSTLSFQTWCALQREYTETINPDNVLPLATVPDHCGYWYPHATLQNNTHGRTVCTSFTLGQSRAASLMDPQHDAQPIEIMVGSLYKAFSDTFSDRETPTVFIESHGREPWHPGIDISKTVGWFTTAYPIHVPARHTRDLQSAILNTAHRRRSVPANGHPYWCRRYLGCHRPDRLEKESPMEFVFNFAGQIQQGNQGGFPFRVLSTVGRETGHPDCPRLSLFDIFVSVEADYRLQFTITFPSTVAHRDKIDGMARTWKALLLDYADPSPENPRALTFSPTLLDCPDAVSATLRENNINFPGDIQDVYWVSDLQHHMLCSRARNTLFYQVMGSWWLKPLVGGGATSARLLQDAWRRVVSNHASLRTLFVYSGSRNWYLAVVLNKTVPTILFPTEFGTGSTDGIQVPSSGDEGKALLPPHRMIIHESNSDGIHFSLEFNHAAMDATSRSILLEELMQAYSGRPLVPDHSCYRDYLQRRIIHESPRDIPESMHCIFPPDVPSTSTAPDAACSLAVPAGKYTARIAEICRQQGVTVSSLIFTAWSLILSKFAAKADVAFAYVMSDRSVSVSGIERSVGLYIDLLIFSMNVSADSILWDMARDLARDIQPHSPSSILDRRVRPLQASRNPQNGRAIGQVNTLVNVRNAGIESLRLECGGLELSMQSFVDRWDYDLVLSVDIDRRNEASCSIDYRSSAITLNLATRVARTLAKTDLAPTEAKGTNLFGQSPDVYDGTAPVAVGREGLTTKIDRMAEILGNLAAYDVSPSSGFLPASGPLERLSHPYYEPWETLARSLPRLIKDGVLRNRVSILPLLTTEFLDSVDEWRRALPCCLAQPMLTVSAYLGLPSVPTYSGQTLWNYRHIPDNQSSPLDQHPGQVSFTGSHDEAAFFYTSVAIEACGAPLIRTLLNAIQAARHGDEALVTASLREAEVTLNQMTALLPPLYNSCSPSFFYHTLRPYLEGTQGLQSAGLPHGVFFETIDGGSYQKCRGPSNAQSALFPFIDIALGVEHRGNGFLQEMRRYMPGPHRAFLIDVDRIANIRHFVSTASHEGSVHVAYKACLAALSRFREQHIQVVARYIVIMANRGLGVEPAARGIATATPVSISGSQALAFNHGAERAKTAEESVYQPVASEIVSI</sequence>
<dbReference type="Pfam" id="PF01231">
    <property type="entry name" value="IDO"/>
    <property type="match status" value="2"/>
</dbReference>
<dbReference type="SUPFAM" id="SSF56801">
    <property type="entry name" value="Acetyl-CoA synthetase-like"/>
    <property type="match status" value="1"/>
</dbReference>
<feature type="domain" description="AMP-dependent synthetase/ligase" evidence="8">
    <location>
        <begin position="27"/>
        <end position="366"/>
    </location>
</feature>
<dbReference type="Pfam" id="PF00668">
    <property type="entry name" value="Condensation"/>
    <property type="match status" value="2"/>
</dbReference>
<evidence type="ECO:0000256" key="7">
    <source>
        <dbReference type="PIRSR" id="PIRSR600898-1"/>
    </source>
</evidence>
<dbReference type="Gene3D" id="3.30.559.30">
    <property type="entry name" value="Nonribosomal peptide synthetase, condensation domain"/>
    <property type="match status" value="2"/>
</dbReference>
<dbReference type="Gene3D" id="3.30.559.10">
    <property type="entry name" value="Chloramphenicol acetyltransferase-like domain"/>
    <property type="match status" value="2"/>
</dbReference>
<dbReference type="InterPro" id="IPR042099">
    <property type="entry name" value="ANL_N_sf"/>
</dbReference>
<evidence type="ECO:0000256" key="2">
    <source>
        <dbReference type="ARBA" id="ARBA00022450"/>
    </source>
</evidence>
<dbReference type="InterPro" id="IPR010071">
    <property type="entry name" value="AA_adenyl_dom"/>
</dbReference>
<organism evidence="10 11">
    <name type="scientific">Aspergillus terreus</name>
    <dbReference type="NCBI Taxonomy" id="33178"/>
    <lineage>
        <taxon>Eukaryota</taxon>
        <taxon>Fungi</taxon>
        <taxon>Dikarya</taxon>
        <taxon>Ascomycota</taxon>
        <taxon>Pezizomycotina</taxon>
        <taxon>Eurotiomycetes</taxon>
        <taxon>Eurotiomycetidae</taxon>
        <taxon>Eurotiales</taxon>
        <taxon>Aspergillaceae</taxon>
        <taxon>Aspergillus</taxon>
        <taxon>Aspergillus subgen. Circumdati</taxon>
    </lineage>
</organism>
<feature type="domain" description="Condensation" evidence="9">
    <location>
        <begin position="645"/>
        <end position="811"/>
    </location>
</feature>
<dbReference type="Gene3D" id="1.10.1200.10">
    <property type="entry name" value="ACP-like"/>
    <property type="match status" value="1"/>
</dbReference>
<dbReference type="GO" id="GO:0019441">
    <property type="term" value="P:L-tryptophan catabolic process to kynurenine"/>
    <property type="evidence" value="ECO:0007669"/>
    <property type="project" value="InterPro"/>
</dbReference>
<dbReference type="GO" id="GO:0046872">
    <property type="term" value="F:metal ion binding"/>
    <property type="evidence" value="ECO:0007669"/>
    <property type="project" value="UniProtKB-KW"/>
</dbReference>
<evidence type="ECO:0000256" key="3">
    <source>
        <dbReference type="ARBA" id="ARBA00022553"/>
    </source>
</evidence>
<accession>A0A5M3Z3M7</accession>
<dbReference type="InterPro" id="IPR001242">
    <property type="entry name" value="Condensation_dom"/>
</dbReference>
<dbReference type="Gene3D" id="3.30.300.30">
    <property type="match status" value="1"/>
</dbReference>
<evidence type="ECO:0000259" key="9">
    <source>
        <dbReference type="Pfam" id="PF00668"/>
    </source>
</evidence>
<reference evidence="10 11" key="1">
    <citation type="submission" date="2020-01" db="EMBL/GenBank/DDBJ databases">
        <title>Aspergillus terreus IFO 6365 whole genome shotgun sequence.</title>
        <authorList>
            <person name="Kanamasa S."/>
            <person name="Takahashi H."/>
        </authorList>
    </citation>
    <scope>NUCLEOTIDE SEQUENCE [LARGE SCALE GENOMIC DNA]</scope>
    <source>
        <strain evidence="10 11">IFO 6365</strain>
    </source>
</reference>
<dbReference type="InterPro" id="IPR000898">
    <property type="entry name" value="Indolamine_dOase"/>
</dbReference>
<protein>
    <submittedName>
        <fullName evidence="10">Nonribosomal peptide synthase Pes1</fullName>
    </submittedName>
</protein>
<gene>
    <name evidence="10" type="ORF">ATEIFO6365_0007001600</name>
</gene>
<dbReference type="OrthoDB" id="416786at2759"/>
<keyword evidence="2" id="KW-0596">Phosphopantetheine</keyword>
<dbReference type="PANTHER" id="PTHR45398">
    <property type="match status" value="1"/>
</dbReference>
<dbReference type="GO" id="GO:0016702">
    <property type="term" value="F:oxidoreductase activity, acting on single donors with incorporation of molecular oxygen, incorporation of two atoms of oxygen"/>
    <property type="evidence" value="ECO:0007669"/>
    <property type="project" value="UniProtKB-ARBA"/>
</dbReference>
<dbReference type="SUPFAM" id="SSF140959">
    <property type="entry name" value="Indolic compounds 2,3-dioxygenase-like"/>
    <property type="match status" value="1"/>
</dbReference>
<feature type="domain" description="Condensation" evidence="9">
    <location>
        <begin position="1135"/>
        <end position="1487"/>
    </location>
</feature>
<evidence type="ECO:0000256" key="1">
    <source>
        <dbReference type="ARBA" id="ARBA00007119"/>
    </source>
</evidence>
<dbReference type="EMBL" id="BLJY01000007">
    <property type="protein sequence ID" value="GFF17467.1"/>
    <property type="molecule type" value="Genomic_DNA"/>
</dbReference>
<dbReference type="SUPFAM" id="SSF47336">
    <property type="entry name" value="ACP-like"/>
    <property type="match status" value="1"/>
</dbReference>
<dbReference type="PROSITE" id="PS00455">
    <property type="entry name" value="AMP_BINDING"/>
    <property type="match status" value="1"/>
</dbReference>
<evidence type="ECO:0000256" key="6">
    <source>
        <dbReference type="ARBA" id="ARBA00029454"/>
    </source>
</evidence>
<dbReference type="InterPro" id="IPR037217">
    <property type="entry name" value="Trp/Indoleamine_2_3_dOase-like"/>
</dbReference>
<dbReference type="CDD" id="cd05918">
    <property type="entry name" value="A_NRPS_SidN3_like"/>
    <property type="match status" value="1"/>
</dbReference>